<name>A0A7X5F5R9_9HYPH</name>
<evidence type="ECO:0000313" key="9">
    <source>
        <dbReference type="Proteomes" id="UP000586722"/>
    </source>
</evidence>
<dbReference type="InterPro" id="IPR050495">
    <property type="entry name" value="ATG22/LtaA_families"/>
</dbReference>
<feature type="transmembrane region" description="Helical" evidence="6">
    <location>
        <begin position="388"/>
        <end position="408"/>
    </location>
</feature>
<feature type="transmembrane region" description="Helical" evidence="6">
    <location>
        <begin position="350"/>
        <end position="368"/>
    </location>
</feature>
<dbReference type="Pfam" id="PF11700">
    <property type="entry name" value="ATG22"/>
    <property type="match status" value="1"/>
</dbReference>
<sequence length="483" mass="49714">MPPARPGPSCAASCFASTLGRSGPTAHQEERALPDHQQTTRRGLFGWVLFDCAAQPFFTLVTTFVFAPFFAASLAATPAEGQELWGYATAAAGLVTALLAPLLGAVADATGARKPWIAGFAVPYLLACLALWFTAPGDPWSVAIALTAFALGTVAIEFASLFNNAMMGDLVPRSRLGRLSGAGWAMGYAGGLASLVLTLGFLAASPDTGRTLLGFEPLFGLDPATREGDRAAGPLSALWFVVFVLPLFLFTPDVPRRLAYGAAIRQGRARLVAALAEARRAPGVVRLLLANMIFADGLVALFAFGGIYAAGVLGWTTIQIGTFGILLTITGTAGALIGGWLDDRIGARPVILGALGGLFLCGLGIVSVDRDTILFVVEVTPASPGTLFSSAPDLMFLVLGAIIGAMAGPLQASARSLLVHLSPPERAGAFFGLFALSGKVTSFLAPLSVALVTAATGSQAAGMAVILVFFALGALVLSGVRHP</sequence>
<feature type="transmembrane region" description="Helical" evidence="6">
    <location>
        <begin position="44"/>
        <end position="72"/>
    </location>
</feature>
<comment type="caution">
    <text evidence="8">The sequence shown here is derived from an EMBL/GenBank/DDBJ whole genome shotgun (WGS) entry which is preliminary data.</text>
</comment>
<evidence type="ECO:0000256" key="5">
    <source>
        <dbReference type="ARBA" id="ARBA00023136"/>
    </source>
</evidence>
<keyword evidence="5 6" id="KW-0472">Membrane</keyword>
<dbReference type="SUPFAM" id="SSF103473">
    <property type="entry name" value="MFS general substrate transporter"/>
    <property type="match status" value="1"/>
</dbReference>
<feature type="transmembrane region" description="Helical" evidence="6">
    <location>
        <begin position="288"/>
        <end position="311"/>
    </location>
</feature>
<dbReference type="InterPro" id="IPR036259">
    <property type="entry name" value="MFS_trans_sf"/>
</dbReference>
<dbReference type="AlphaFoldDB" id="A0A7X5F5R9"/>
<feature type="transmembrane region" description="Helical" evidence="6">
    <location>
        <begin position="460"/>
        <end position="480"/>
    </location>
</feature>
<keyword evidence="3 6" id="KW-0812">Transmembrane</keyword>
<evidence type="ECO:0000256" key="3">
    <source>
        <dbReference type="ARBA" id="ARBA00022692"/>
    </source>
</evidence>
<reference evidence="8 9" key="1">
    <citation type="submission" date="2020-01" db="EMBL/GenBank/DDBJ databases">
        <authorList>
            <person name="Peng S.Y."/>
            <person name="Li J."/>
            <person name="Wang M."/>
            <person name="Wang L."/>
            <person name="Wang C.Q."/>
            <person name="Wang J.R."/>
        </authorList>
    </citation>
    <scope>NUCLEOTIDE SEQUENCE [LARGE SCALE GENOMIC DNA]</scope>
    <source>
        <strain evidence="8 9">XCT-53</strain>
    </source>
</reference>
<dbReference type="InterPro" id="IPR020846">
    <property type="entry name" value="MFS_dom"/>
</dbReference>
<accession>A0A7X5F5R9</accession>
<feature type="transmembrane region" description="Helical" evidence="6">
    <location>
        <begin position="317"/>
        <end position="338"/>
    </location>
</feature>
<keyword evidence="2" id="KW-0813">Transport</keyword>
<feature type="transmembrane region" description="Helical" evidence="6">
    <location>
        <begin position="84"/>
        <end position="104"/>
    </location>
</feature>
<dbReference type="Gene3D" id="1.20.1250.20">
    <property type="entry name" value="MFS general substrate transporter like domains"/>
    <property type="match status" value="1"/>
</dbReference>
<dbReference type="GO" id="GO:0022857">
    <property type="term" value="F:transmembrane transporter activity"/>
    <property type="evidence" value="ECO:0007669"/>
    <property type="project" value="InterPro"/>
</dbReference>
<evidence type="ECO:0000256" key="6">
    <source>
        <dbReference type="SAM" id="Phobius"/>
    </source>
</evidence>
<dbReference type="PANTHER" id="PTHR23519:SF1">
    <property type="entry name" value="AUTOPHAGY-RELATED PROTEIN 22"/>
    <property type="match status" value="1"/>
</dbReference>
<dbReference type="EMBL" id="JAABLQ010000003">
    <property type="protein sequence ID" value="NBN80261.1"/>
    <property type="molecule type" value="Genomic_DNA"/>
</dbReference>
<evidence type="ECO:0000256" key="2">
    <source>
        <dbReference type="ARBA" id="ARBA00022448"/>
    </source>
</evidence>
<dbReference type="GO" id="GO:0012505">
    <property type="term" value="C:endomembrane system"/>
    <property type="evidence" value="ECO:0007669"/>
    <property type="project" value="UniProtKB-SubCell"/>
</dbReference>
<feature type="transmembrane region" description="Helical" evidence="6">
    <location>
        <begin position="183"/>
        <end position="204"/>
    </location>
</feature>
<feature type="transmembrane region" description="Helical" evidence="6">
    <location>
        <begin position="140"/>
        <end position="162"/>
    </location>
</feature>
<proteinExistence type="predicted"/>
<feature type="domain" description="Major facilitator superfamily (MFS) profile" evidence="7">
    <location>
        <begin position="48"/>
        <end position="483"/>
    </location>
</feature>
<organism evidence="8 9">
    <name type="scientific">Pannonibacter tanglangensis</name>
    <dbReference type="NCBI Taxonomy" id="2750084"/>
    <lineage>
        <taxon>Bacteria</taxon>
        <taxon>Pseudomonadati</taxon>
        <taxon>Pseudomonadota</taxon>
        <taxon>Alphaproteobacteria</taxon>
        <taxon>Hyphomicrobiales</taxon>
        <taxon>Stappiaceae</taxon>
        <taxon>Pannonibacter</taxon>
    </lineage>
</organism>
<evidence type="ECO:0000256" key="1">
    <source>
        <dbReference type="ARBA" id="ARBA00004127"/>
    </source>
</evidence>
<evidence type="ECO:0000313" key="8">
    <source>
        <dbReference type="EMBL" id="NBN80261.1"/>
    </source>
</evidence>
<protein>
    <submittedName>
        <fullName evidence="8">MFS transporter</fullName>
    </submittedName>
</protein>
<dbReference type="Proteomes" id="UP000586722">
    <property type="component" value="Unassembled WGS sequence"/>
</dbReference>
<feature type="transmembrane region" description="Helical" evidence="6">
    <location>
        <begin position="429"/>
        <end position="454"/>
    </location>
</feature>
<evidence type="ECO:0000259" key="7">
    <source>
        <dbReference type="PROSITE" id="PS50850"/>
    </source>
</evidence>
<comment type="subcellular location">
    <subcellularLocation>
        <location evidence="1">Endomembrane system</location>
        <topology evidence="1">Multi-pass membrane protein</topology>
    </subcellularLocation>
</comment>
<dbReference type="InterPro" id="IPR024671">
    <property type="entry name" value="Atg22-like"/>
</dbReference>
<feature type="transmembrane region" description="Helical" evidence="6">
    <location>
        <begin position="116"/>
        <end position="134"/>
    </location>
</feature>
<dbReference type="PANTHER" id="PTHR23519">
    <property type="entry name" value="AUTOPHAGY-RELATED PROTEIN 22"/>
    <property type="match status" value="1"/>
</dbReference>
<keyword evidence="9" id="KW-1185">Reference proteome</keyword>
<evidence type="ECO:0000256" key="4">
    <source>
        <dbReference type="ARBA" id="ARBA00022989"/>
    </source>
</evidence>
<dbReference type="PROSITE" id="PS50850">
    <property type="entry name" value="MFS"/>
    <property type="match status" value="1"/>
</dbReference>
<gene>
    <name evidence="8" type="ORF">GWI72_18430</name>
</gene>
<keyword evidence="4 6" id="KW-1133">Transmembrane helix</keyword>
<feature type="transmembrane region" description="Helical" evidence="6">
    <location>
        <begin position="231"/>
        <end position="250"/>
    </location>
</feature>